<proteinExistence type="predicted"/>
<sequence length="151" mass="16921">MEKLPGIFSVFDEISSWLVNFRSARLSVGSDWFVKLPPTDLNQLRGGKVSRSARSFSPRVPKTQNRVVLKVLMEKSGRKLVDVVHCPRPVSSPAFRTYPLQSMPEKAQRIFQITYQTLQNHRRRRTATAKGKQPAAAGPAQSSSKGRTCPV</sequence>
<feature type="compositionally biased region" description="Low complexity" evidence="1">
    <location>
        <begin position="128"/>
        <end position="151"/>
    </location>
</feature>
<evidence type="ECO:0000256" key="1">
    <source>
        <dbReference type="SAM" id="MobiDB-lite"/>
    </source>
</evidence>
<accession>A0A1D1UX41</accession>
<evidence type="ECO:0000313" key="2">
    <source>
        <dbReference type="EMBL" id="GAU91837.1"/>
    </source>
</evidence>
<name>A0A1D1UX41_RAMVA</name>
<comment type="caution">
    <text evidence="2">The sequence shown here is derived from an EMBL/GenBank/DDBJ whole genome shotgun (WGS) entry which is preliminary data.</text>
</comment>
<dbReference type="AlphaFoldDB" id="A0A1D1UX41"/>
<evidence type="ECO:0000313" key="3">
    <source>
        <dbReference type="Proteomes" id="UP000186922"/>
    </source>
</evidence>
<protein>
    <submittedName>
        <fullName evidence="2">Uncharacterized protein</fullName>
    </submittedName>
</protein>
<dbReference type="EMBL" id="BDGG01000002">
    <property type="protein sequence ID" value="GAU91837.1"/>
    <property type="molecule type" value="Genomic_DNA"/>
</dbReference>
<feature type="region of interest" description="Disordered" evidence="1">
    <location>
        <begin position="122"/>
        <end position="151"/>
    </location>
</feature>
<keyword evidence="3" id="KW-1185">Reference proteome</keyword>
<gene>
    <name evidence="2" type="primary">RvY_04016</name>
    <name evidence="2" type="synonym">RvY_04016.1</name>
    <name evidence="2" type="ORF">RvY_04016-1</name>
</gene>
<organism evidence="2 3">
    <name type="scientific">Ramazzottius varieornatus</name>
    <name type="common">Water bear</name>
    <name type="synonym">Tardigrade</name>
    <dbReference type="NCBI Taxonomy" id="947166"/>
    <lineage>
        <taxon>Eukaryota</taxon>
        <taxon>Metazoa</taxon>
        <taxon>Ecdysozoa</taxon>
        <taxon>Tardigrada</taxon>
        <taxon>Eutardigrada</taxon>
        <taxon>Parachela</taxon>
        <taxon>Hypsibioidea</taxon>
        <taxon>Ramazzottiidae</taxon>
        <taxon>Ramazzottius</taxon>
    </lineage>
</organism>
<dbReference type="Proteomes" id="UP000186922">
    <property type="component" value="Unassembled WGS sequence"/>
</dbReference>
<reference evidence="2 3" key="1">
    <citation type="journal article" date="2016" name="Nat. Commun.">
        <title>Extremotolerant tardigrade genome and improved radiotolerance of human cultured cells by tardigrade-unique protein.</title>
        <authorList>
            <person name="Hashimoto T."/>
            <person name="Horikawa D.D."/>
            <person name="Saito Y."/>
            <person name="Kuwahara H."/>
            <person name="Kozuka-Hata H."/>
            <person name="Shin-I T."/>
            <person name="Minakuchi Y."/>
            <person name="Ohishi K."/>
            <person name="Motoyama A."/>
            <person name="Aizu T."/>
            <person name="Enomoto A."/>
            <person name="Kondo K."/>
            <person name="Tanaka S."/>
            <person name="Hara Y."/>
            <person name="Koshikawa S."/>
            <person name="Sagara H."/>
            <person name="Miura T."/>
            <person name="Yokobori S."/>
            <person name="Miyagawa K."/>
            <person name="Suzuki Y."/>
            <person name="Kubo T."/>
            <person name="Oyama M."/>
            <person name="Kohara Y."/>
            <person name="Fujiyama A."/>
            <person name="Arakawa K."/>
            <person name="Katayama T."/>
            <person name="Toyoda A."/>
            <person name="Kunieda T."/>
        </authorList>
    </citation>
    <scope>NUCLEOTIDE SEQUENCE [LARGE SCALE GENOMIC DNA]</scope>
    <source>
        <strain evidence="2 3">YOKOZUNA-1</strain>
    </source>
</reference>